<evidence type="ECO:0000256" key="4">
    <source>
        <dbReference type="ARBA" id="ARBA00022729"/>
    </source>
</evidence>
<comment type="similarity">
    <text evidence="2 13">Belongs to the integrin alpha chain family.</text>
</comment>
<evidence type="ECO:0000313" key="18">
    <source>
        <dbReference type="Proteomes" id="UP001151699"/>
    </source>
</evidence>
<evidence type="ECO:0000256" key="14">
    <source>
        <dbReference type="SAM" id="MobiDB-lite"/>
    </source>
</evidence>
<name>A0A9Q0N1I9_9DIPT</name>
<dbReference type="PROSITE" id="PS51470">
    <property type="entry name" value="FG_GAP"/>
    <property type="match status" value="5"/>
</dbReference>
<evidence type="ECO:0000256" key="11">
    <source>
        <dbReference type="ARBA" id="ARBA00023180"/>
    </source>
</evidence>
<feature type="repeat" description="FG-GAP" evidence="12">
    <location>
        <begin position="186"/>
        <end position="238"/>
    </location>
</feature>
<evidence type="ECO:0000256" key="9">
    <source>
        <dbReference type="ARBA" id="ARBA00023136"/>
    </source>
</evidence>
<dbReference type="GO" id="GO:0033627">
    <property type="term" value="P:cell adhesion mediated by integrin"/>
    <property type="evidence" value="ECO:0007669"/>
    <property type="project" value="TreeGrafter"/>
</dbReference>
<dbReference type="PANTHER" id="PTHR23220">
    <property type="entry name" value="INTEGRIN ALPHA"/>
    <property type="match status" value="1"/>
</dbReference>
<evidence type="ECO:0000256" key="10">
    <source>
        <dbReference type="ARBA" id="ARBA00023170"/>
    </source>
</evidence>
<comment type="caution">
    <text evidence="17">The sequence shown here is derived from an EMBL/GenBank/DDBJ whole genome shotgun (WGS) entry which is preliminary data.</text>
</comment>
<sequence length="1137" mass="126874">MAPPSTYLAAIVTVIVYCVTVTAFNLSPKPNYVFREPSLHTYQEKSRSSYFGYSVNLRLSSVLVGAPRAQSTLETQQNINETGAIYRCTFAPTICSLYNYDELGNIETQDTGGQLTREKKDHQWLGMVMDGSSSDDDRFVVCAPRVIRDLSNDNLLHGLCYWSANTSDSSPLGVQKIAPFREKGKQTFPGDLFYYTFGELGLSVHVTEDDTVLIGAPGVFNWKGTIVRFQSKSQDGSGGLSRRDVSEKSVVRKRDAMYYETDVPNPGYWTQSNDSYFGYAVSSGYFEGTHSNHILYVGSAPQANGQRGEVYIFDIVPVGAPVFSTEKTIKIFYTFSSQQMGEYYGYALVSEDFNGDNFYDIAIAAPFNAKKDSYENGAVYIYENQGLTATGKWSGGFVHKSTLTSEIKTGGGRFGLALSKIGDINQDGFNDLAVGAPYENDGAVYIFLGGPDGLSSKPSQIIYAPSPSEGAILPQTFGQSLSKGADVDGNLYLDLAVGAPNAEVVYVYRSYPVVKVVANVIPLTKELKVTDSSFKFKVCWSLESKFELQNETGIILQLKLDPDSIYRRATFVANGNNVLEVNTTANAIESCLEYDASVKYSLEDVYKPIDIEMHYQILNLVPQSTDVFCDYCLAVNPQDPKSASNKIVFNVGCASERCVADLKLSSTVVEPIPYIIGSSNSLSIEYRIENAGETAYLTQIRITIFDGITFKKTPASCTSQANTKELLCNINNGSPLFRGDEGKLTIDLDTTKLELVDFIVKAYVFSTGDELNETDNYVDNIIPLAEFSEIEAIGQSSLPVIILQDGIRNETITHIFEIRNNGPSNLNQIEILLSIPVALIDKWTLEPVYIIEVKNITVKSNYNNQKVDVEWLETNLPLQIVENNVEVNVFPPIVAVPDNMNGNNYDTSRVGMEYDLSGAVWTEDEFFKEEYRRRRRRSLNVKPLRRFNRYTQSVTELHQQDAKSRSRRSMTFKNDNTLTMISLNRATIFDCYDDSEAICVDAKLVVNNFVSGNKAIQLNVKFDLDLTVFNNIVTDSKDIFVIKPSVDIRKTGDENGNDINVIQTHPYTIIYKYRLFSTPIWVYIVSVLGGLLLLTLLTYGMYRLGFFKRAKKEEMEQATLSSQRKPLAEQTSDNEEN</sequence>
<dbReference type="InterPro" id="IPR013649">
    <property type="entry name" value="Integrin_alpha_Ig-like_1"/>
</dbReference>
<dbReference type="InterPro" id="IPR028994">
    <property type="entry name" value="Integrin_alpha_N"/>
</dbReference>
<gene>
    <name evidence="17" type="primary">scb_0</name>
    <name evidence="17" type="ORF">Bhyg_05832</name>
</gene>
<dbReference type="Gene3D" id="1.20.5.930">
    <property type="entry name" value="Bicelle-embedded integrin alpha(iib) transmembrane segment"/>
    <property type="match status" value="1"/>
</dbReference>
<dbReference type="Proteomes" id="UP001151699">
    <property type="component" value="Chromosome B"/>
</dbReference>
<organism evidence="17 18">
    <name type="scientific">Pseudolycoriella hygida</name>
    <dbReference type="NCBI Taxonomy" id="35572"/>
    <lineage>
        <taxon>Eukaryota</taxon>
        <taxon>Metazoa</taxon>
        <taxon>Ecdysozoa</taxon>
        <taxon>Arthropoda</taxon>
        <taxon>Hexapoda</taxon>
        <taxon>Insecta</taxon>
        <taxon>Pterygota</taxon>
        <taxon>Neoptera</taxon>
        <taxon>Endopterygota</taxon>
        <taxon>Diptera</taxon>
        <taxon>Nematocera</taxon>
        <taxon>Sciaroidea</taxon>
        <taxon>Sciaridae</taxon>
        <taxon>Pseudolycoriella</taxon>
    </lineage>
</organism>
<dbReference type="PROSITE" id="PS00242">
    <property type="entry name" value="INTEGRIN_ALPHA"/>
    <property type="match status" value="1"/>
</dbReference>
<dbReference type="GO" id="GO:0007160">
    <property type="term" value="P:cell-matrix adhesion"/>
    <property type="evidence" value="ECO:0007669"/>
    <property type="project" value="TreeGrafter"/>
</dbReference>
<feature type="transmembrane region" description="Helical" evidence="13">
    <location>
        <begin position="1080"/>
        <end position="1102"/>
    </location>
</feature>
<dbReference type="Pfam" id="PF20805">
    <property type="entry name" value="Integrin_A_Ig_2"/>
    <property type="match status" value="1"/>
</dbReference>
<reference evidence="17" key="1">
    <citation type="submission" date="2022-07" db="EMBL/GenBank/DDBJ databases">
        <authorList>
            <person name="Trinca V."/>
            <person name="Uliana J.V.C."/>
            <person name="Torres T.T."/>
            <person name="Ward R.J."/>
            <person name="Monesi N."/>
        </authorList>
    </citation>
    <scope>NUCLEOTIDE SEQUENCE</scope>
    <source>
        <strain evidence="17">HSMRA1968</strain>
        <tissue evidence="17">Whole embryos</tissue>
    </source>
</reference>
<evidence type="ECO:0000256" key="2">
    <source>
        <dbReference type="ARBA" id="ARBA00008054"/>
    </source>
</evidence>
<dbReference type="FunFam" id="1.20.5.930:FF:000005">
    <property type="entry name" value="Integrin, alpha 10"/>
    <property type="match status" value="1"/>
</dbReference>
<keyword evidence="5" id="KW-0677">Repeat</keyword>
<dbReference type="PANTHER" id="PTHR23220:SF83">
    <property type="entry name" value="INTEGRIN ALPHA-PS3-RELATED"/>
    <property type="match status" value="1"/>
</dbReference>
<dbReference type="Gene3D" id="2.60.40.1460">
    <property type="entry name" value="Integrin domains. Chain A, domain 2"/>
    <property type="match status" value="1"/>
</dbReference>
<feature type="repeat" description="FG-GAP" evidence="12">
    <location>
        <begin position="400"/>
        <end position="456"/>
    </location>
</feature>
<dbReference type="GO" id="GO:0005178">
    <property type="term" value="F:integrin binding"/>
    <property type="evidence" value="ECO:0007669"/>
    <property type="project" value="TreeGrafter"/>
</dbReference>
<evidence type="ECO:0000256" key="13">
    <source>
        <dbReference type="RuleBase" id="RU003762"/>
    </source>
</evidence>
<evidence type="ECO:0000256" key="7">
    <source>
        <dbReference type="ARBA" id="ARBA00022989"/>
    </source>
</evidence>
<dbReference type="InterPro" id="IPR048285">
    <property type="entry name" value="Integrin_alpha_Ig-like_2"/>
</dbReference>
<dbReference type="PRINTS" id="PR01185">
    <property type="entry name" value="INTEGRINA"/>
</dbReference>
<proteinExistence type="inferred from homology"/>
<evidence type="ECO:0000256" key="12">
    <source>
        <dbReference type="PROSITE-ProRule" id="PRU00803"/>
    </source>
</evidence>
<dbReference type="Pfam" id="PF08441">
    <property type="entry name" value="Integrin_A_Ig_1"/>
    <property type="match status" value="1"/>
</dbReference>
<keyword evidence="11" id="KW-0325">Glycoprotein</keyword>
<keyword evidence="9 13" id="KW-0472">Membrane</keyword>
<dbReference type="GO" id="GO:0048513">
    <property type="term" value="P:animal organ development"/>
    <property type="evidence" value="ECO:0007669"/>
    <property type="project" value="UniProtKB-ARBA"/>
</dbReference>
<comment type="caution">
    <text evidence="13">Lacks conserved residue(s) required for the propagation of feature annotation.</text>
</comment>
<dbReference type="GO" id="GO:0007157">
    <property type="term" value="P:heterophilic cell-cell adhesion via plasma membrane cell adhesion molecules"/>
    <property type="evidence" value="ECO:0007669"/>
    <property type="project" value="UniProtKB-ARBA"/>
</dbReference>
<protein>
    <submittedName>
        <fullName evidence="17">Integrin alpha-PS3</fullName>
    </submittedName>
</protein>
<feature type="domain" description="Integrin alpha second immunoglobulin-like" evidence="16">
    <location>
        <begin position="653"/>
        <end position="764"/>
    </location>
</feature>
<dbReference type="Pfam" id="PF01839">
    <property type="entry name" value="FG-GAP"/>
    <property type="match status" value="2"/>
</dbReference>
<keyword evidence="8 13" id="KW-0401">Integrin</keyword>
<feature type="repeat" description="FG-GAP" evidence="12">
    <location>
        <begin position="330"/>
        <end position="391"/>
    </location>
</feature>
<dbReference type="GO" id="GO:0009897">
    <property type="term" value="C:external side of plasma membrane"/>
    <property type="evidence" value="ECO:0007669"/>
    <property type="project" value="TreeGrafter"/>
</dbReference>
<dbReference type="SUPFAM" id="SSF69179">
    <property type="entry name" value="Integrin domains"/>
    <property type="match status" value="3"/>
</dbReference>
<evidence type="ECO:0000313" key="17">
    <source>
        <dbReference type="EMBL" id="KAJ6640899.1"/>
    </source>
</evidence>
<dbReference type="GO" id="GO:0007229">
    <property type="term" value="P:integrin-mediated signaling pathway"/>
    <property type="evidence" value="ECO:0007669"/>
    <property type="project" value="UniProtKB-KW"/>
</dbReference>
<evidence type="ECO:0000256" key="1">
    <source>
        <dbReference type="ARBA" id="ARBA00004479"/>
    </source>
</evidence>
<dbReference type="InterPro" id="IPR013517">
    <property type="entry name" value="FG-GAP"/>
</dbReference>
<comment type="subcellular location">
    <subcellularLocation>
        <location evidence="1 13">Membrane</location>
        <topology evidence="1 13">Single-pass type I membrane protein</topology>
    </subcellularLocation>
</comment>
<dbReference type="AlphaFoldDB" id="A0A9Q0N1I9"/>
<evidence type="ECO:0000256" key="5">
    <source>
        <dbReference type="ARBA" id="ARBA00022737"/>
    </source>
</evidence>
<dbReference type="InterPro" id="IPR018184">
    <property type="entry name" value="Integrin_alpha_C_CS"/>
</dbReference>
<dbReference type="Gene3D" id="2.60.40.1530">
    <property type="entry name" value="ntegrin, alpha v. Chain A, domain 4"/>
    <property type="match status" value="1"/>
</dbReference>
<dbReference type="SUPFAM" id="SSF69318">
    <property type="entry name" value="Integrin alpha N-terminal domain"/>
    <property type="match status" value="1"/>
</dbReference>
<feature type="transmembrane region" description="Helical" evidence="13">
    <location>
        <begin position="7"/>
        <end position="26"/>
    </location>
</feature>
<evidence type="ECO:0000256" key="3">
    <source>
        <dbReference type="ARBA" id="ARBA00022692"/>
    </source>
</evidence>
<evidence type="ECO:0000256" key="6">
    <source>
        <dbReference type="ARBA" id="ARBA00022889"/>
    </source>
</evidence>
<keyword evidence="18" id="KW-1185">Reference proteome</keyword>
<dbReference type="SMART" id="SM00191">
    <property type="entry name" value="Int_alpha"/>
    <property type="match status" value="6"/>
</dbReference>
<accession>A0A9Q0N1I9</accession>
<evidence type="ECO:0000256" key="8">
    <source>
        <dbReference type="ARBA" id="ARBA00023037"/>
    </source>
</evidence>
<keyword evidence="7 13" id="KW-1133">Transmembrane helix</keyword>
<evidence type="ECO:0000259" key="15">
    <source>
        <dbReference type="Pfam" id="PF08441"/>
    </source>
</evidence>
<dbReference type="GO" id="GO:0008305">
    <property type="term" value="C:integrin complex"/>
    <property type="evidence" value="ECO:0007669"/>
    <property type="project" value="InterPro"/>
</dbReference>
<dbReference type="Gene3D" id="2.130.10.130">
    <property type="entry name" value="Integrin alpha, N-terminal"/>
    <property type="match status" value="1"/>
</dbReference>
<dbReference type="OrthoDB" id="5573735at2759"/>
<feature type="repeat" description="FG-GAP" evidence="12">
    <location>
        <begin position="38"/>
        <end position="97"/>
    </location>
</feature>
<feature type="repeat" description="FG-GAP" evidence="12">
    <location>
        <begin position="462"/>
        <end position="525"/>
    </location>
</feature>
<evidence type="ECO:0000259" key="16">
    <source>
        <dbReference type="Pfam" id="PF20805"/>
    </source>
</evidence>
<keyword evidence="3 13" id="KW-0812">Transmembrane</keyword>
<dbReference type="EMBL" id="WJQU01000002">
    <property type="protein sequence ID" value="KAJ6640899.1"/>
    <property type="molecule type" value="Genomic_DNA"/>
</dbReference>
<keyword evidence="6 13" id="KW-0130">Cell adhesion</keyword>
<dbReference type="InterPro" id="IPR013519">
    <property type="entry name" value="Int_alpha_beta-p"/>
</dbReference>
<dbReference type="Gene3D" id="2.60.40.1510">
    <property type="entry name" value="ntegrin, alpha v. Chain A, domain 3"/>
    <property type="match status" value="1"/>
</dbReference>
<feature type="domain" description="Integrin alpha first immunoglubulin-like" evidence="15">
    <location>
        <begin position="530"/>
        <end position="650"/>
    </location>
</feature>
<dbReference type="InterPro" id="IPR000413">
    <property type="entry name" value="Integrin_alpha"/>
</dbReference>
<keyword evidence="10 13" id="KW-0675">Receptor</keyword>
<dbReference type="InterPro" id="IPR032695">
    <property type="entry name" value="Integrin_dom_sf"/>
</dbReference>
<keyword evidence="4" id="KW-0732">Signal</keyword>
<feature type="region of interest" description="Disordered" evidence="14">
    <location>
        <begin position="1117"/>
        <end position="1137"/>
    </location>
</feature>